<proteinExistence type="predicted"/>
<dbReference type="Proteomes" id="UP001054945">
    <property type="component" value="Unassembled WGS sequence"/>
</dbReference>
<dbReference type="AlphaFoldDB" id="A0AAV4PRQ7"/>
<feature type="region of interest" description="Disordered" evidence="1">
    <location>
        <begin position="71"/>
        <end position="91"/>
    </location>
</feature>
<evidence type="ECO:0000256" key="1">
    <source>
        <dbReference type="SAM" id="MobiDB-lite"/>
    </source>
</evidence>
<gene>
    <name evidence="2" type="ORF">CEXT_683631</name>
</gene>
<accession>A0AAV4PRQ7</accession>
<keyword evidence="3" id="KW-1185">Reference proteome</keyword>
<evidence type="ECO:0000313" key="2">
    <source>
        <dbReference type="EMBL" id="GIX98823.1"/>
    </source>
</evidence>
<sequence length="91" mass="10007">MRITITGVEVVYWFVLTGSPLPIDGLSWSKDCSRSISARSLGLNTSMIYDVPDMMDDRICLSDQGTQSVPRVAAGEKEEIKSSRLKGTIPE</sequence>
<comment type="caution">
    <text evidence="2">The sequence shown here is derived from an EMBL/GenBank/DDBJ whole genome shotgun (WGS) entry which is preliminary data.</text>
</comment>
<name>A0AAV4PRQ7_CAEEX</name>
<evidence type="ECO:0000313" key="3">
    <source>
        <dbReference type="Proteomes" id="UP001054945"/>
    </source>
</evidence>
<protein>
    <submittedName>
        <fullName evidence="2">Uncharacterized protein</fullName>
    </submittedName>
</protein>
<organism evidence="2 3">
    <name type="scientific">Caerostris extrusa</name>
    <name type="common">Bark spider</name>
    <name type="synonym">Caerostris bankana</name>
    <dbReference type="NCBI Taxonomy" id="172846"/>
    <lineage>
        <taxon>Eukaryota</taxon>
        <taxon>Metazoa</taxon>
        <taxon>Ecdysozoa</taxon>
        <taxon>Arthropoda</taxon>
        <taxon>Chelicerata</taxon>
        <taxon>Arachnida</taxon>
        <taxon>Araneae</taxon>
        <taxon>Araneomorphae</taxon>
        <taxon>Entelegynae</taxon>
        <taxon>Araneoidea</taxon>
        <taxon>Araneidae</taxon>
        <taxon>Caerostris</taxon>
    </lineage>
</organism>
<reference evidence="2 3" key="1">
    <citation type="submission" date="2021-06" db="EMBL/GenBank/DDBJ databases">
        <title>Caerostris extrusa draft genome.</title>
        <authorList>
            <person name="Kono N."/>
            <person name="Arakawa K."/>
        </authorList>
    </citation>
    <scope>NUCLEOTIDE SEQUENCE [LARGE SCALE GENOMIC DNA]</scope>
</reference>
<dbReference type="EMBL" id="BPLR01004965">
    <property type="protein sequence ID" value="GIX98823.1"/>
    <property type="molecule type" value="Genomic_DNA"/>
</dbReference>